<dbReference type="Pfam" id="PF00563">
    <property type="entry name" value="EAL"/>
    <property type="match status" value="1"/>
</dbReference>
<dbReference type="Proteomes" id="UP000241074">
    <property type="component" value="Chromosome"/>
</dbReference>
<feature type="domain" description="EAL" evidence="3">
    <location>
        <begin position="635"/>
        <end position="887"/>
    </location>
</feature>
<protein>
    <recommendedName>
        <fullName evidence="7">Response regulator receiver protein</fullName>
    </recommendedName>
</protein>
<dbReference type="PROSITE" id="PS50110">
    <property type="entry name" value="RESPONSE_REGULATORY"/>
    <property type="match status" value="2"/>
</dbReference>
<dbReference type="InterPro" id="IPR050706">
    <property type="entry name" value="Cyclic-di-GMP_PDE-like"/>
</dbReference>
<feature type="domain" description="GGDEF" evidence="4">
    <location>
        <begin position="492"/>
        <end position="625"/>
    </location>
</feature>
<dbReference type="InterPro" id="IPR000160">
    <property type="entry name" value="GGDEF_dom"/>
</dbReference>
<dbReference type="OrthoDB" id="9812260at2"/>
<evidence type="ECO:0000313" key="5">
    <source>
        <dbReference type="EMBL" id="AVP95900.1"/>
    </source>
</evidence>
<dbReference type="PROSITE" id="PS50883">
    <property type="entry name" value="EAL"/>
    <property type="match status" value="1"/>
</dbReference>
<dbReference type="InterPro" id="IPR043128">
    <property type="entry name" value="Rev_trsase/Diguanyl_cyclase"/>
</dbReference>
<sequence>MLRAEETPVNAEHKQAFLKFLPKRLEALGKRGRRLLMGGWDINALNVLFQEIQTLAGAAGRYGLVELAELLFAMELNLAPNIEQVTLPDAACAEKFSLHLGQMNRFVSKDSSELTNKQAVSTRAAAVKSHVPLLVTPPANYWQRWTSAHVDVPAVVEPAKLAPAPVAIETPTRAAVTTFVPPTRLEAKPAEPVRPAPTPATDRSVYHLSDGNPLAKEIDQRLQQGRLPLEPVEDAEELIEVIGALTPAMVIVDAAFIEAIDRIGDTLRLARARSSQKISFVVFTESNDIATRLRAMRAGVDAFIVLPASANDAFARIQELIDNDATQPFRVLIIEDDRSQALFAESILRKAGMETRAVMDPLSALEELQPFDPELILIDLYMPGCDGLELTTLIREREGFHQVPIVFLSGEHDEEKRFDALSVGGDDYLEKPIRPKHLISAVTNRVRRARGTAKRQPVVVNAKREDAQGLSERSFVIDKLTEIVSGDEARLQPGGVMFLLVEGATGIRDKLGLTGFDDLMKQVSAFLVGLFPGRDYLARYGDTTFFALIHEQDENDMLAAATKIRQTVDKHIFEVGDRSTNVALSIGIASFHQNFGEAGAMLNAAERACALARKSPDQRVALFQTTVTKTGGSEEAEVAELLREAIRNDQLQLLFQPVASLRGAGEEQFQAFARLRADGGRMYSAGVIVPMAERNGLIHGLDRWTLTRCLMVIADRARENHPIRLFAHQSIDCINDPQRPSWLKSQIEARQVNPACLVLELKTSDAAARVRQVTAFTEAMRTIGVKLCLNTFESTMSNFQLLQHVPVEFIKLSHKYTSPEGQTPAIRAELRQTITHVRERGIRIIAPQVEDAQCAAALWSTGVDYIQGDFVQQATQSLDFDFAAAAI</sequence>
<dbReference type="RefSeq" id="WP_106889829.1">
    <property type="nucleotide sequence ID" value="NZ_CP027860.1"/>
</dbReference>
<dbReference type="PANTHER" id="PTHR33121:SF70">
    <property type="entry name" value="SIGNALING PROTEIN YKOW"/>
    <property type="match status" value="1"/>
</dbReference>
<dbReference type="PANTHER" id="PTHR33121">
    <property type="entry name" value="CYCLIC DI-GMP PHOSPHODIESTERASE PDEF"/>
    <property type="match status" value="1"/>
</dbReference>
<dbReference type="SMART" id="SM00267">
    <property type="entry name" value="GGDEF"/>
    <property type="match status" value="1"/>
</dbReference>
<feature type="domain" description="Response regulatory" evidence="2">
    <location>
        <begin position="204"/>
        <end position="321"/>
    </location>
</feature>
<dbReference type="SUPFAM" id="SSF55073">
    <property type="entry name" value="Nucleotide cyclase"/>
    <property type="match status" value="1"/>
</dbReference>
<evidence type="ECO:0008006" key="7">
    <source>
        <dbReference type="Google" id="ProtNLM"/>
    </source>
</evidence>
<dbReference type="SMART" id="SM00052">
    <property type="entry name" value="EAL"/>
    <property type="match status" value="1"/>
</dbReference>
<feature type="domain" description="Response regulatory" evidence="2">
    <location>
        <begin position="330"/>
        <end position="446"/>
    </location>
</feature>
<keyword evidence="1" id="KW-0597">Phosphoprotein</keyword>
<evidence type="ECO:0000259" key="4">
    <source>
        <dbReference type="PROSITE" id="PS50887"/>
    </source>
</evidence>
<evidence type="ECO:0000259" key="3">
    <source>
        <dbReference type="PROSITE" id="PS50883"/>
    </source>
</evidence>
<dbReference type="EMBL" id="CP027860">
    <property type="protein sequence ID" value="AVP95900.1"/>
    <property type="molecule type" value="Genomic_DNA"/>
</dbReference>
<dbReference type="CDD" id="cd17546">
    <property type="entry name" value="REC_hyHK_CKI1_RcsC-like"/>
    <property type="match status" value="1"/>
</dbReference>
<dbReference type="SMART" id="SM00448">
    <property type="entry name" value="REC"/>
    <property type="match status" value="1"/>
</dbReference>
<reference evidence="5 6" key="1">
    <citation type="submission" date="2018-03" db="EMBL/GenBank/DDBJ databases">
        <title>Ahniella affigens gen. nov., sp. nov., a gammaproteobacterium isolated from sandy soil near a stream.</title>
        <authorList>
            <person name="Ko Y."/>
            <person name="Kim J.-H."/>
        </authorList>
    </citation>
    <scope>NUCLEOTIDE SEQUENCE [LARGE SCALE GENOMIC DNA]</scope>
    <source>
        <strain evidence="5 6">D13</strain>
    </source>
</reference>
<dbReference type="Pfam" id="PF00990">
    <property type="entry name" value="GGDEF"/>
    <property type="match status" value="1"/>
</dbReference>
<dbReference type="InterPro" id="IPR036641">
    <property type="entry name" value="HPT_dom_sf"/>
</dbReference>
<feature type="modified residue" description="4-aspartylphosphate" evidence="1">
    <location>
        <position position="379"/>
    </location>
</feature>
<dbReference type="SUPFAM" id="SSF47226">
    <property type="entry name" value="Histidine-containing phosphotransfer domain, HPT domain"/>
    <property type="match status" value="1"/>
</dbReference>
<evidence type="ECO:0000259" key="2">
    <source>
        <dbReference type="PROSITE" id="PS50110"/>
    </source>
</evidence>
<dbReference type="Gene3D" id="3.40.50.2300">
    <property type="match status" value="2"/>
</dbReference>
<gene>
    <name evidence="5" type="ORF">C7S18_01215</name>
</gene>
<feature type="modified residue" description="4-aspartylphosphate" evidence="1">
    <location>
        <position position="253"/>
    </location>
</feature>
<accession>A0A2P1PM29</accession>
<dbReference type="SUPFAM" id="SSF141868">
    <property type="entry name" value="EAL domain-like"/>
    <property type="match status" value="1"/>
</dbReference>
<dbReference type="AlphaFoldDB" id="A0A2P1PM29"/>
<dbReference type="InterPro" id="IPR011006">
    <property type="entry name" value="CheY-like_superfamily"/>
</dbReference>
<dbReference type="GO" id="GO:0071111">
    <property type="term" value="F:cyclic-guanylate-specific phosphodiesterase activity"/>
    <property type="evidence" value="ECO:0007669"/>
    <property type="project" value="InterPro"/>
</dbReference>
<dbReference type="PROSITE" id="PS50887">
    <property type="entry name" value="GGDEF"/>
    <property type="match status" value="1"/>
</dbReference>
<dbReference type="Gene3D" id="3.20.20.450">
    <property type="entry name" value="EAL domain"/>
    <property type="match status" value="1"/>
</dbReference>
<dbReference type="InterPro" id="IPR035919">
    <property type="entry name" value="EAL_sf"/>
</dbReference>
<keyword evidence="6" id="KW-1185">Reference proteome</keyword>
<dbReference type="Pfam" id="PF00072">
    <property type="entry name" value="Response_reg"/>
    <property type="match status" value="1"/>
</dbReference>
<name>A0A2P1PM29_9GAMM</name>
<reference evidence="5 6" key="2">
    <citation type="submission" date="2018-03" db="EMBL/GenBank/DDBJ databases">
        <authorList>
            <person name="Keele B.F."/>
        </authorList>
    </citation>
    <scope>NUCLEOTIDE SEQUENCE [LARGE SCALE GENOMIC DNA]</scope>
    <source>
        <strain evidence="5 6">D13</strain>
    </source>
</reference>
<dbReference type="InterPro" id="IPR001789">
    <property type="entry name" value="Sig_transdc_resp-reg_receiver"/>
</dbReference>
<evidence type="ECO:0000256" key="1">
    <source>
        <dbReference type="PROSITE-ProRule" id="PRU00169"/>
    </source>
</evidence>
<dbReference type="GO" id="GO:0000160">
    <property type="term" value="P:phosphorelay signal transduction system"/>
    <property type="evidence" value="ECO:0007669"/>
    <property type="project" value="InterPro"/>
</dbReference>
<dbReference type="Gene3D" id="3.30.70.270">
    <property type="match status" value="1"/>
</dbReference>
<dbReference type="InterPro" id="IPR029787">
    <property type="entry name" value="Nucleotide_cyclase"/>
</dbReference>
<organism evidence="5 6">
    <name type="scientific">Ahniella affigens</name>
    <dbReference type="NCBI Taxonomy" id="2021234"/>
    <lineage>
        <taxon>Bacteria</taxon>
        <taxon>Pseudomonadati</taxon>
        <taxon>Pseudomonadota</taxon>
        <taxon>Gammaproteobacteria</taxon>
        <taxon>Lysobacterales</taxon>
        <taxon>Rhodanobacteraceae</taxon>
        <taxon>Ahniella</taxon>
    </lineage>
</organism>
<evidence type="ECO:0000313" key="6">
    <source>
        <dbReference type="Proteomes" id="UP000241074"/>
    </source>
</evidence>
<proteinExistence type="predicted"/>
<dbReference type="KEGG" id="xba:C7S18_01215"/>
<dbReference type="SUPFAM" id="SSF52172">
    <property type="entry name" value="CheY-like"/>
    <property type="match status" value="2"/>
</dbReference>
<dbReference type="CDD" id="cd01948">
    <property type="entry name" value="EAL"/>
    <property type="match status" value="1"/>
</dbReference>
<dbReference type="NCBIfam" id="TIGR00254">
    <property type="entry name" value="GGDEF"/>
    <property type="match status" value="1"/>
</dbReference>
<dbReference type="InterPro" id="IPR001633">
    <property type="entry name" value="EAL_dom"/>
</dbReference>